<accession>A0ABS6KVD2</accession>
<proteinExistence type="predicted"/>
<protein>
    <submittedName>
        <fullName evidence="1">Uncharacterized protein</fullName>
    </submittedName>
</protein>
<evidence type="ECO:0000313" key="2">
    <source>
        <dbReference type="Proteomes" id="UP000699865"/>
    </source>
</evidence>
<dbReference type="Proteomes" id="UP000699865">
    <property type="component" value="Unassembled WGS sequence"/>
</dbReference>
<organism evidence="1 2">
    <name type="scientific">Rahnella perminowiae</name>
    <dbReference type="NCBI Taxonomy" id="2816244"/>
    <lineage>
        <taxon>Bacteria</taxon>
        <taxon>Pseudomonadati</taxon>
        <taxon>Pseudomonadota</taxon>
        <taxon>Gammaproteobacteria</taxon>
        <taxon>Enterobacterales</taxon>
        <taxon>Yersiniaceae</taxon>
        <taxon>Rahnella</taxon>
    </lineage>
</organism>
<sequence>MIDTMNVHEASPREPDGLQLTDAVALLLPGAKIVKTFNQLPAALLVREPTQGGGRRVMFVAGNYEGTNITIAALLESLGFAPIILGKIAEGGSLLRYRGSMVLQNIIQQNILVSYYGLHIQANLREQNYL</sequence>
<reference evidence="1 2" key="1">
    <citation type="submission" date="2021-03" db="EMBL/GenBank/DDBJ databases">
        <title>Five novel Rahnella species.</title>
        <authorList>
            <person name="Brady C."/>
            <person name="Asselin J."/>
            <person name="Beer S."/>
            <person name="Bruberg M.B."/>
            <person name="Crampton B."/>
            <person name="Venter S."/>
            <person name="Arnold D."/>
            <person name="Denman S."/>
        </authorList>
    </citation>
    <scope>NUCLEOTIDE SEQUENCE [LARGE SCALE GENOMIC DNA]</scope>
    <source>
        <strain evidence="1 2">L72c</strain>
    </source>
</reference>
<gene>
    <name evidence="1" type="ORF">J1786_01810</name>
</gene>
<keyword evidence="2" id="KW-1185">Reference proteome</keyword>
<dbReference type="RefSeq" id="WP_217137516.1">
    <property type="nucleotide sequence ID" value="NZ_JAFMOU010000054.1"/>
</dbReference>
<evidence type="ECO:0000313" key="1">
    <source>
        <dbReference type="EMBL" id="MBU9833573.1"/>
    </source>
</evidence>
<name>A0ABS6KVD2_9GAMM</name>
<dbReference type="EMBL" id="JAFMOU010000054">
    <property type="protein sequence ID" value="MBU9833573.1"/>
    <property type="molecule type" value="Genomic_DNA"/>
</dbReference>
<comment type="caution">
    <text evidence="1">The sequence shown here is derived from an EMBL/GenBank/DDBJ whole genome shotgun (WGS) entry which is preliminary data.</text>
</comment>